<evidence type="ECO:0000313" key="2">
    <source>
        <dbReference type="Proteomes" id="UP000253689"/>
    </source>
</evidence>
<protein>
    <submittedName>
        <fullName evidence="1">Uncharacterized protein</fullName>
    </submittedName>
</protein>
<gene>
    <name evidence="1" type="ORF">SDAV_001778</name>
</gene>
<dbReference type="AlphaFoldDB" id="A0A345DR90"/>
<sequence>MIYSDGWHLSHTFNLGTNNPINYKKIIFLGEKSDFFQKLAEGKKHIMEQNYLISMAVK</sequence>
<evidence type="ECO:0000313" key="1">
    <source>
        <dbReference type="EMBL" id="AXF96731.1"/>
    </source>
</evidence>
<organism evidence="1 2">
    <name type="scientific">Spiroplasma phoeniceum P40</name>
    <dbReference type="NCBI Taxonomy" id="1276259"/>
    <lineage>
        <taxon>Bacteria</taxon>
        <taxon>Bacillati</taxon>
        <taxon>Mycoplasmatota</taxon>
        <taxon>Mollicutes</taxon>
        <taxon>Entomoplasmatales</taxon>
        <taxon>Spiroplasmataceae</taxon>
        <taxon>Spiroplasma</taxon>
    </lineage>
</organism>
<proteinExistence type="predicted"/>
<keyword evidence="2" id="KW-1185">Reference proteome</keyword>
<accession>A0A345DR90</accession>
<dbReference type="Proteomes" id="UP000253689">
    <property type="component" value="Chromosome"/>
</dbReference>
<dbReference type="KEGG" id="sphh:SDAV_001778"/>
<dbReference type="EMBL" id="CP031088">
    <property type="protein sequence ID" value="AXF96731.1"/>
    <property type="molecule type" value="Genomic_DNA"/>
</dbReference>
<name>A0A345DR90_9MOLU</name>
<reference evidence="2" key="1">
    <citation type="submission" date="2018-07" db="EMBL/GenBank/DDBJ databases">
        <title>Complete Genome Sequence of Spiroplasma phoeniceum.</title>
        <authorList>
            <person name="Davis R.E."/>
            <person name="Shao J.Y."/>
            <person name="Zhao Y."/>
            <person name="Silver A."/>
            <person name="Stump z."/>
            <person name="Gasparich G."/>
        </authorList>
    </citation>
    <scope>NUCLEOTIDE SEQUENCE [LARGE SCALE GENOMIC DNA]</scope>
    <source>
        <strain evidence="2">P40</strain>
    </source>
</reference>